<proteinExistence type="predicted"/>
<keyword evidence="4" id="KW-1185">Reference proteome</keyword>
<gene>
    <name evidence="3" type="ORF">B2M27_06945</name>
    <name evidence="2" type="ORF">I8531_005157</name>
</gene>
<dbReference type="Proteomes" id="UP000192521">
    <property type="component" value="Unassembled WGS sequence"/>
</dbReference>
<reference evidence="3 4" key="1">
    <citation type="submission" date="2017-02" db="EMBL/GenBank/DDBJ databases">
        <title>Draft genome sequence of a Kluyvera intermedia isolate from a patient with a pancreatic abscess.</title>
        <authorList>
            <person name="Thele R."/>
        </authorList>
    </citation>
    <scope>NUCLEOTIDE SEQUENCE [LARGE SCALE GENOMIC DNA]</scope>
    <source>
        <strain evidence="3 4">FOSA7093</strain>
    </source>
</reference>
<organism evidence="2 5">
    <name type="scientific">Kluyvera intermedia</name>
    <name type="common">Enterobacter intermedius</name>
    <dbReference type="NCBI Taxonomy" id="61648"/>
    <lineage>
        <taxon>Bacteria</taxon>
        <taxon>Pseudomonadati</taxon>
        <taxon>Pseudomonadota</taxon>
        <taxon>Gammaproteobacteria</taxon>
        <taxon>Enterobacterales</taxon>
        <taxon>Enterobacteriaceae</taxon>
        <taxon>Kluyvera</taxon>
    </lineage>
</organism>
<dbReference type="Proteomes" id="UP000867740">
    <property type="component" value="Unassembled WGS sequence"/>
</dbReference>
<reference evidence="2" key="2">
    <citation type="journal article" date="2018" name="Genome Biol.">
        <title>SKESA: strategic k-mer extension for scrupulous assemblies.</title>
        <authorList>
            <person name="Souvorov A."/>
            <person name="Agarwala R."/>
            <person name="Lipman D.J."/>
        </authorList>
    </citation>
    <scope>NUCLEOTIDE SEQUENCE</scope>
    <source>
        <strain evidence="2">CAVp300</strain>
    </source>
</reference>
<sequence>MNNILRIALLLMYCLGLILLCLVSVDKYSWMSEMDPSVPAGSVTADTSNSDLTSLLIFIGIIVIQFISVIFEKSRKMKLLAVVLALIAAGVFIARTHYL</sequence>
<dbReference type="OrthoDB" id="6630986at2"/>
<feature type="transmembrane region" description="Helical" evidence="1">
    <location>
        <begin position="79"/>
        <end position="98"/>
    </location>
</feature>
<feature type="transmembrane region" description="Helical" evidence="1">
    <location>
        <begin position="7"/>
        <end position="25"/>
    </location>
</feature>
<evidence type="ECO:0000256" key="1">
    <source>
        <dbReference type="SAM" id="Phobius"/>
    </source>
</evidence>
<name>A0A9P3WJ38_KLUIN</name>
<accession>A0A9P3WJ38</accession>
<dbReference type="EMBL" id="MWPR01000007">
    <property type="protein sequence ID" value="ORJ51175.1"/>
    <property type="molecule type" value="Genomic_DNA"/>
</dbReference>
<comment type="caution">
    <text evidence="2">The sequence shown here is derived from an EMBL/GenBank/DDBJ whole genome shotgun (WGS) entry which is preliminary data.</text>
</comment>
<keyword evidence="1" id="KW-0812">Transmembrane</keyword>
<dbReference type="AlphaFoldDB" id="A0A9P3WJ38"/>
<protein>
    <submittedName>
        <fullName evidence="2">Uncharacterized protein</fullName>
    </submittedName>
</protein>
<keyword evidence="1" id="KW-0472">Membrane</keyword>
<evidence type="ECO:0000313" key="4">
    <source>
        <dbReference type="Proteomes" id="UP000192521"/>
    </source>
</evidence>
<evidence type="ECO:0000313" key="3">
    <source>
        <dbReference type="EMBL" id="ORJ51175.1"/>
    </source>
</evidence>
<dbReference type="EMBL" id="DACSUM010000070">
    <property type="protein sequence ID" value="HAT3584756.1"/>
    <property type="molecule type" value="Genomic_DNA"/>
</dbReference>
<reference evidence="2" key="3">
    <citation type="submission" date="2020-10" db="EMBL/GenBank/DDBJ databases">
        <authorList>
            <consortium name="NCBI Pathogen Detection Project"/>
        </authorList>
    </citation>
    <scope>NUCLEOTIDE SEQUENCE</scope>
    <source>
        <strain evidence="2">CAVp300</strain>
    </source>
</reference>
<dbReference type="RefSeq" id="WP_071845910.1">
    <property type="nucleotide sequence ID" value="NZ_CABMNU010000005.1"/>
</dbReference>
<evidence type="ECO:0000313" key="5">
    <source>
        <dbReference type="Proteomes" id="UP000867740"/>
    </source>
</evidence>
<feature type="transmembrane region" description="Helical" evidence="1">
    <location>
        <begin position="52"/>
        <end position="72"/>
    </location>
</feature>
<keyword evidence="1" id="KW-1133">Transmembrane helix</keyword>
<evidence type="ECO:0000313" key="2">
    <source>
        <dbReference type="EMBL" id="HAT3584756.1"/>
    </source>
</evidence>